<dbReference type="EMBL" id="CABITT030000007">
    <property type="protein sequence ID" value="VVB10340.1"/>
    <property type="molecule type" value="Genomic_DNA"/>
</dbReference>
<organism evidence="1 2">
    <name type="scientific">Arabis nemorensis</name>
    <dbReference type="NCBI Taxonomy" id="586526"/>
    <lineage>
        <taxon>Eukaryota</taxon>
        <taxon>Viridiplantae</taxon>
        <taxon>Streptophyta</taxon>
        <taxon>Embryophyta</taxon>
        <taxon>Tracheophyta</taxon>
        <taxon>Spermatophyta</taxon>
        <taxon>Magnoliopsida</taxon>
        <taxon>eudicotyledons</taxon>
        <taxon>Gunneridae</taxon>
        <taxon>Pentapetalae</taxon>
        <taxon>rosids</taxon>
        <taxon>malvids</taxon>
        <taxon>Brassicales</taxon>
        <taxon>Brassicaceae</taxon>
        <taxon>Arabideae</taxon>
        <taxon>Arabis</taxon>
    </lineage>
</organism>
<evidence type="ECO:0000313" key="1">
    <source>
        <dbReference type="EMBL" id="VVB10340.1"/>
    </source>
</evidence>
<comment type="caution">
    <text evidence="1">The sequence shown here is derived from an EMBL/GenBank/DDBJ whole genome shotgun (WGS) entry which is preliminary data.</text>
</comment>
<dbReference type="PANTHER" id="PTHR31170">
    <property type="entry name" value="BNAC04G53230D PROTEIN"/>
    <property type="match status" value="1"/>
</dbReference>
<gene>
    <name evidence="1" type="ORF">ANE_LOCUS20784</name>
</gene>
<name>A0A565C9T6_9BRAS</name>
<dbReference type="AlphaFoldDB" id="A0A565C9T6"/>
<dbReference type="Pfam" id="PF03140">
    <property type="entry name" value="DUF247"/>
    <property type="match status" value="1"/>
</dbReference>
<keyword evidence="2" id="KW-1185">Reference proteome</keyword>
<evidence type="ECO:0000313" key="2">
    <source>
        <dbReference type="Proteomes" id="UP000489600"/>
    </source>
</evidence>
<dbReference type="OrthoDB" id="742916at2759"/>
<accession>A0A565C9T6</accession>
<sequence length="244" mass="28612">MRGLMHSIQRDMVLLENQLPVFVLDRLLELQPGTQNETGLVAQLAVLFFDPLIPKDEWLTRTDKLPQTYEADPFTNMEELHCLDIFHRSLLLPKLDSRRGLKSRSRWNRGSRVVDKRQQQMIHRVTELSEAGTKSLFLNLIAFEQCHMDSSNDITSYIVFVDNLIDSAEDVSYLRSCGVLEHWLENDSIVADMFNQLGQGIIFNIKDSYPLSVDPNVYYHQHNKYYRKWNAWKKTLKEKYFDSP</sequence>
<proteinExistence type="predicted"/>
<dbReference type="InterPro" id="IPR004158">
    <property type="entry name" value="DUF247_pln"/>
</dbReference>
<dbReference type="Proteomes" id="UP000489600">
    <property type="component" value="Unassembled WGS sequence"/>
</dbReference>
<protein>
    <submittedName>
        <fullName evidence="1">Uncharacterized protein</fullName>
    </submittedName>
</protein>
<reference evidence="1" key="1">
    <citation type="submission" date="2019-07" db="EMBL/GenBank/DDBJ databases">
        <authorList>
            <person name="Dittberner H."/>
        </authorList>
    </citation>
    <scope>NUCLEOTIDE SEQUENCE [LARGE SCALE GENOMIC DNA]</scope>
</reference>
<dbReference type="PANTHER" id="PTHR31170:SF25">
    <property type="entry name" value="BNAA09G04570D PROTEIN"/>
    <property type="match status" value="1"/>
</dbReference>